<dbReference type="Proteomes" id="UP000598467">
    <property type="component" value="Unassembled WGS sequence"/>
</dbReference>
<evidence type="ECO:0000313" key="2">
    <source>
        <dbReference type="EMBL" id="MBD1547169.1"/>
    </source>
</evidence>
<dbReference type="SUPFAM" id="SSF54593">
    <property type="entry name" value="Glyoxalase/Bleomycin resistance protein/Dihydroxybiphenyl dioxygenase"/>
    <property type="match status" value="2"/>
</dbReference>
<accession>A0A926NXK4</accession>
<feature type="domain" description="VOC" evidence="1">
    <location>
        <begin position="141"/>
        <end position="256"/>
    </location>
</feature>
<dbReference type="AlphaFoldDB" id="A0A926NXK4"/>
<comment type="caution">
    <text evidence="2">The sequence shown here is derived from an EMBL/GenBank/DDBJ whole genome shotgun (WGS) entry which is preliminary data.</text>
</comment>
<dbReference type="EMBL" id="JABFCZ010000013">
    <property type="protein sequence ID" value="MBD1547169.1"/>
    <property type="molecule type" value="Genomic_DNA"/>
</dbReference>
<dbReference type="PROSITE" id="PS51819">
    <property type="entry name" value="VOC"/>
    <property type="match status" value="2"/>
</dbReference>
<name>A0A926NXK4_9HYPH</name>
<dbReference type="CDD" id="cd07247">
    <property type="entry name" value="SgaA_N_like"/>
    <property type="match status" value="2"/>
</dbReference>
<reference evidence="2" key="1">
    <citation type="submission" date="2020-05" db="EMBL/GenBank/DDBJ databases">
        <title>Identification of trans-AT polyketide cluster in two marine bacteria, producers of a novel glutaramide-containing polyketide sesbanimide D and analogs.</title>
        <authorList>
            <person name="Kacar D."/>
            <person name="Rodriguez P."/>
            <person name="Canedo L."/>
            <person name="Gonzalez E."/>
            <person name="Galan B."/>
            <person name="De La Calle F."/>
            <person name="Garcia J.L."/>
        </authorList>
    </citation>
    <scope>NUCLEOTIDE SEQUENCE</scope>
    <source>
        <strain evidence="2">PHM038</strain>
    </source>
</reference>
<dbReference type="RefSeq" id="WP_190292014.1">
    <property type="nucleotide sequence ID" value="NZ_JABFCZ010000013.1"/>
</dbReference>
<dbReference type="Gene3D" id="3.10.180.10">
    <property type="entry name" value="2,3-Dihydroxybiphenyl 1,2-Dioxygenase, domain 1"/>
    <property type="match status" value="2"/>
</dbReference>
<gene>
    <name evidence="2" type="ORF">HK439_12945</name>
</gene>
<dbReference type="InterPro" id="IPR037523">
    <property type="entry name" value="VOC_core"/>
</dbReference>
<dbReference type="InterPro" id="IPR029068">
    <property type="entry name" value="Glyas_Bleomycin-R_OHBP_Dase"/>
</dbReference>
<sequence length="258" mass="27674">MQGNFIWHELTTSDPAAAAKFYTEVIGWQAKDSGVPGVDYTLFQVPGFDMGVAGMMALTQEACDGHISPHWSGYVAVDDVDAKAREFAENGGKILAGPADIPSIGRFAVVSDLHGAAISLFKPVMPEGPLPPMPEAGTPGTFGWNELYADDGKEAFAFYSKRFGWQPDMAVDMGPMGSYQTFRLDGPLIGGMMTRKPDMPVPFWSYYVNVEAIDAAADRVKAAGGQVVNGPMEVPGGLWVVNCFDPQGAKFSLVAPKR</sequence>
<organism evidence="2 3">
    <name type="scientific">Roseibium aggregatum</name>
    <dbReference type="NCBI Taxonomy" id="187304"/>
    <lineage>
        <taxon>Bacteria</taxon>
        <taxon>Pseudomonadati</taxon>
        <taxon>Pseudomonadota</taxon>
        <taxon>Alphaproteobacteria</taxon>
        <taxon>Hyphomicrobiales</taxon>
        <taxon>Stappiaceae</taxon>
        <taxon>Roseibium</taxon>
    </lineage>
</organism>
<dbReference type="PANTHER" id="PTHR33993:SF14">
    <property type="entry name" value="GB|AAF24581.1"/>
    <property type="match status" value="1"/>
</dbReference>
<protein>
    <submittedName>
        <fullName evidence="2">VOC family protein</fullName>
    </submittedName>
</protein>
<evidence type="ECO:0000259" key="1">
    <source>
        <dbReference type="PROSITE" id="PS51819"/>
    </source>
</evidence>
<evidence type="ECO:0000313" key="3">
    <source>
        <dbReference type="Proteomes" id="UP000598467"/>
    </source>
</evidence>
<proteinExistence type="predicted"/>
<dbReference type="InterPro" id="IPR052164">
    <property type="entry name" value="Anthracycline_SecMetBiosynth"/>
</dbReference>
<feature type="domain" description="VOC" evidence="1">
    <location>
        <begin position="4"/>
        <end position="123"/>
    </location>
</feature>
<dbReference type="PANTHER" id="PTHR33993">
    <property type="entry name" value="GLYOXALASE-RELATED"/>
    <property type="match status" value="1"/>
</dbReference>
<dbReference type="InterPro" id="IPR004360">
    <property type="entry name" value="Glyas_Fos-R_dOase_dom"/>
</dbReference>
<dbReference type="Pfam" id="PF00903">
    <property type="entry name" value="Glyoxalase"/>
    <property type="match status" value="2"/>
</dbReference>